<evidence type="ECO:0000313" key="1">
    <source>
        <dbReference type="EMBL" id="KAF7367695.1"/>
    </source>
</evidence>
<protein>
    <recommendedName>
        <fullName evidence="3">F-box domain-containing protein</fullName>
    </recommendedName>
</protein>
<dbReference type="AlphaFoldDB" id="A0A8H6YV55"/>
<dbReference type="InterPro" id="IPR032675">
    <property type="entry name" value="LRR_dom_sf"/>
</dbReference>
<reference evidence="1" key="1">
    <citation type="submission" date="2020-05" db="EMBL/GenBank/DDBJ databases">
        <title>Mycena genomes resolve the evolution of fungal bioluminescence.</title>
        <authorList>
            <person name="Tsai I.J."/>
        </authorList>
    </citation>
    <scope>NUCLEOTIDE SEQUENCE</scope>
    <source>
        <strain evidence="1">160909Yilan</strain>
    </source>
</reference>
<proteinExistence type="predicted"/>
<name>A0A8H6YV55_9AGAR</name>
<organism evidence="1 2">
    <name type="scientific">Mycena sanguinolenta</name>
    <dbReference type="NCBI Taxonomy" id="230812"/>
    <lineage>
        <taxon>Eukaryota</taxon>
        <taxon>Fungi</taxon>
        <taxon>Dikarya</taxon>
        <taxon>Basidiomycota</taxon>
        <taxon>Agaricomycotina</taxon>
        <taxon>Agaricomycetes</taxon>
        <taxon>Agaricomycetidae</taxon>
        <taxon>Agaricales</taxon>
        <taxon>Marasmiineae</taxon>
        <taxon>Mycenaceae</taxon>
        <taxon>Mycena</taxon>
    </lineage>
</organism>
<dbReference type="OrthoDB" id="2847287at2759"/>
<dbReference type="Gene3D" id="3.80.10.10">
    <property type="entry name" value="Ribonuclease Inhibitor"/>
    <property type="match status" value="1"/>
</dbReference>
<comment type="caution">
    <text evidence="1">The sequence shown here is derived from an EMBL/GenBank/DDBJ whole genome shotgun (WGS) entry which is preliminary data.</text>
</comment>
<dbReference type="Proteomes" id="UP000623467">
    <property type="component" value="Unassembled WGS sequence"/>
</dbReference>
<accession>A0A8H6YV55</accession>
<sequence length="471" mass="53682">MKLLPLRLAKKPPASPQRLTNTLPAELLVEIASHLTWAMDVLNFSLTSSKLRTILLPEMYRTVFLFGGAWSGALEMFARRPDLCGYIRRLEIDLIYEAIRPGHWQEEADIDEIAMLLEKASAGLLNLHTFTWCGRRLPPDPLLRTLRTSYGLSATQEFALFDESHCPFDPESELFKFDDLTGFTLWVSHDEKANDQPAQMQDVPVQLGDMLLQRCPNLDSLSIRLRSSPTIWTYEPQIDRLLSGFWPKLRYCHFDIEIFDSNPLVFWPPLGTFKRFLSVHSSITELVLIPYSISPTTFSRELPKCLEPEISWQLTYFEGLIQHVAELPNPAALKILILSTVVTEASLASLIPVLRNLISLRELTIEFDDIDPSVAMRDIVGVCPNLTNLLLKFYKTAFSPKQLSDLSSHLKPLLQLRSLHLDKEYSASHGTLLKTALMFLADMPLLDDICILNFRDDHWTEIYEGKRNGVG</sequence>
<dbReference type="EMBL" id="JACAZH010000005">
    <property type="protein sequence ID" value="KAF7367695.1"/>
    <property type="molecule type" value="Genomic_DNA"/>
</dbReference>
<keyword evidence="2" id="KW-1185">Reference proteome</keyword>
<gene>
    <name evidence="1" type="ORF">MSAN_00833300</name>
</gene>
<evidence type="ECO:0008006" key="3">
    <source>
        <dbReference type="Google" id="ProtNLM"/>
    </source>
</evidence>
<evidence type="ECO:0000313" key="2">
    <source>
        <dbReference type="Proteomes" id="UP000623467"/>
    </source>
</evidence>
<dbReference type="SUPFAM" id="SSF52047">
    <property type="entry name" value="RNI-like"/>
    <property type="match status" value="1"/>
</dbReference>